<gene>
    <name evidence="1" type="ORF">AS359_00255</name>
</gene>
<dbReference type="EMBL" id="LPXH01000016">
    <property type="protein sequence ID" value="KUF42201.1"/>
    <property type="molecule type" value="Genomic_DNA"/>
</dbReference>
<evidence type="ECO:0000313" key="1">
    <source>
        <dbReference type="EMBL" id="KUF42201.1"/>
    </source>
</evidence>
<dbReference type="AlphaFoldDB" id="A0A0W7Z494"/>
<name>A0A0W7Z494_9BURK</name>
<evidence type="ECO:0000313" key="2">
    <source>
        <dbReference type="Proteomes" id="UP000053300"/>
    </source>
</evidence>
<accession>A0A0W7Z494</accession>
<dbReference type="Proteomes" id="UP000053300">
    <property type="component" value="Unassembled WGS sequence"/>
</dbReference>
<organism evidence="1 2">
    <name type="scientific">Comamonas kerstersii</name>
    <dbReference type="NCBI Taxonomy" id="225992"/>
    <lineage>
        <taxon>Bacteria</taxon>
        <taxon>Pseudomonadati</taxon>
        <taxon>Pseudomonadota</taxon>
        <taxon>Betaproteobacteria</taxon>
        <taxon>Burkholderiales</taxon>
        <taxon>Comamonadaceae</taxon>
        <taxon>Comamonas</taxon>
    </lineage>
</organism>
<protein>
    <submittedName>
        <fullName evidence="1">Uncharacterized protein</fullName>
    </submittedName>
</protein>
<keyword evidence="2" id="KW-1185">Reference proteome</keyword>
<reference evidence="1 2" key="1">
    <citation type="submission" date="2015-12" db="EMBL/GenBank/DDBJ databases">
        <title>Complete genome sequence of a multi-drug resistant strain Acidovorax sp. 12322-1.</title>
        <authorList>
            <person name="Ming D."/>
            <person name="Wang M."/>
            <person name="Hu S."/>
            <person name="Zhou Y."/>
            <person name="Jiang T."/>
        </authorList>
    </citation>
    <scope>NUCLEOTIDE SEQUENCE [LARGE SCALE GENOMIC DNA]</scope>
    <source>
        <strain evidence="1 2">12322-1</strain>
    </source>
</reference>
<sequence length="93" mass="9961">MQYASNAHAASARSYEFGMNSLSRLRERAGVRAGEVTPFPLWLSLLPPLGEGRDGGQPALIHAAVALHDSRQFSSCNMPPAPMQQALAAMNLV</sequence>
<comment type="caution">
    <text evidence="1">The sequence shown here is derived from an EMBL/GenBank/DDBJ whole genome shotgun (WGS) entry which is preliminary data.</text>
</comment>
<proteinExistence type="predicted"/>